<feature type="transmembrane region" description="Helical" evidence="1">
    <location>
        <begin position="135"/>
        <end position="161"/>
    </location>
</feature>
<proteinExistence type="predicted"/>
<dbReference type="Proteomes" id="UP000318384">
    <property type="component" value="Chromosome"/>
</dbReference>
<keyword evidence="1" id="KW-0812">Transmembrane</keyword>
<feature type="transmembrane region" description="Helical" evidence="1">
    <location>
        <begin position="167"/>
        <end position="188"/>
    </location>
</feature>
<feature type="transmembrane region" description="Helical" evidence="1">
    <location>
        <begin position="200"/>
        <end position="221"/>
    </location>
</feature>
<dbReference type="EMBL" id="CP037422">
    <property type="protein sequence ID" value="QDU10424.1"/>
    <property type="molecule type" value="Genomic_DNA"/>
</dbReference>
<feature type="transmembrane region" description="Helical" evidence="1">
    <location>
        <begin position="103"/>
        <end position="123"/>
    </location>
</feature>
<evidence type="ECO:0000313" key="2">
    <source>
        <dbReference type="EMBL" id="QDU10424.1"/>
    </source>
</evidence>
<keyword evidence="1" id="KW-0472">Membrane</keyword>
<reference evidence="2 3" key="1">
    <citation type="submission" date="2019-03" db="EMBL/GenBank/DDBJ databases">
        <title>Deep-cultivation of Planctomycetes and their phenomic and genomic characterization uncovers novel biology.</title>
        <authorList>
            <person name="Wiegand S."/>
            <person name="Jogler M."/>
            <person name="Boedeker C."/>
            <person name="Pinto D."/>
            <person name="Vollmers J."/>
            <person name="Rivas-Marin E."/>
            <person name="Kohn T."/>
            <person name="Peeters S.H."/>
            <person name="Heuer A."/>
            <person name="Rast P."/>
            <person name="Oberbeckmann S."/>
            <person name="Bunk B."/>
            <person name="Jeske O."/>
            <person name="Meyerdierks A."/>
            <person name="Storesund J.E."/>
            <person name="Kallscheuer N."/>
            <person name="Luecker S."/>
            <person name="Lage O.M."/>
            <person name="Pohl T."/>
            <person name="Merkel B.J."/>
            <person name="Hornburger P."/>
            <person name="Mueller R.-W."/>
            <person name="Bruemmer F."/>
            <person name="Labrenz M."/>
            <person name="Spormann A.M."/>
            <person name="Op den Camp H."/>
            <person name="Overmann J."/>
            <person name="Amann R."/>
            <person name="Jetten M.S.M."/>
            <person name="Mascher T."/>
            <person name="Medema M.H."/>
            <person name="Devos D.P."/>
            <person name="Kaster A.-K."/>
            <person name="Ovreas L."/>
            <person name="Rohde M."/>
            <person name="Galperin M.Y."/>
            <person name="Jogler C."/>
        </authorList>
    </citation>
    <scope>NUCLEOTIDE SEQUENCE [LARGE SCALE GENOMIC DNA]</scope>
    <source>
        <strain evidence="2 3">V202</strain>
    </source>
</reference>
<evidence type="ECO:0000313" key="3">
    <source>
        <dbReference type="Proteomes" id="UP000318384"/>
    </source>
</evidence>
<evidence type="ECO:0000256" key="1">
    <source>
        <dbReference type="SAM" id="Phobius"/>
    </source>
</evidence>
<protein>
    <submittedName>
        <fullName evidence="2">Uncharacterized protein</fullName>
    </submittedName>
</protein>
<dbReference type="RefSeq" id="WP_145178052.1">
    <property type="nucleotide sequence ID" value="NZ_CP037422.1"/>
</dbReference>
<feature type="transmembrane region" description="Helical" evidence="1">
    <location>
        <begin position="75"/>
        <end position="91"/>
    </location>
</feature>
<sequence>MEELMIHVEKVVRPLRIPLKQKGLIREELLNHLTEIYEEELQKHDKSELAMKVALERFGPAEIISRHLKESLPRYFMLFSYLPMFAPVRFWPLSTWAIIRRAWFTGMLFWLVVGIPWCGVLIATGRKSIESASALWLILSIFGFMELAMAIGIFGAMHGAYGQRKSMWRTFLFATGGCIGLTAAIALLKYFVTPELSPGVFVISLLMPLGIIVISALPGFAKLIHQDVESTKHADEWNQLIIDE</sequence>
<keyword evidence="1" id="KW-1133">Transmembrane helix</keyword>
<keyword evidence="3" id="KW-1185">Reference proteome</keyword>
<organism evidence="2 3">
    <name type="scientific">Gimesia aquarii</name>
    <dbReference type="NCBI Taxonomy" id="2527964"/>
    <lineage>
        <taxon>Bacteria</taxon>
        <taxon>Pseudomonadati</taxon>
        <taxon>Planctomycetota</taxon>
        <taxon>Planctomycetia</taxon>
        <taxon>Planctomycetales</taxon>
        <taxon>Planctomycetaceae</taxon>
        <taxon>Gimesia</taxon>
    </lineage>
</organism>
<dbReference type="AlphaFoldDB" id="A0A517WYV2"/>
<gene>
    <name evidence="2" type="ORF">V202x_38340</name>
</gene>
<accession>A0A517WYV2</accession>
<name>A0A517WYV2_9PLAN</name>